<evidence type="ECO:0000313" key="8">
    <source>
        <dbReference type="Proteomes" id="UP000008281"/>
    </source>
</evidence>
<keyword evidence="1" id="KW-0479">Metal-binding</keyword>
<dbReference type="Gene3D" id="3.30.40.10">
    <property type="entry name" value="Zinc/RING finger domain, C3HC4 (zinc finger)"/>
    <property type="match status" value="1"/>
</dbReference>
<dbReference type="PANTHER" id="PTHR25462">
    <property type="entry name" value="BONUS, ISOFORM C-RELATED"/>
    <property type="match status" value="1"/>
</dbReference>
<feature type="domain" description="RING-type" evidence="6">
    <location>
        <begin position="25"/>
        <end position="80"/>
    </location>
</feature>
<organism evidence="8">
    <name type="scientific">Caenorhabditis remanei</name>
    <name type="common">Caenorhabditis vulgaris</name>
    <dbReference type="NCBI Taxonomy" id="31234"/>
    <lineage>
        <taxon>Eukaryota</taxon>
        <taxon>Metazoa</taxon>
        <taxon>Ecdysozoa</taxon>
        <taxon>Nematoda</taxon>
        <taxon>Chromadorea</taxon>
        <taxon>Rhabditida</taxon>
        <taxon>Rhabditina</taxon>
        <taxon>Rhabditomorpha</taxon>
        <taxon>Rhabditoidea</taxon>
        <taxon>Rhabditidae</taxon>
        <taxon>Peloderinae</taxon>
        <taxon>Caenorhabditis</taxon>
    </lineage>
</organism>
<dbReference type="SUPFAM" id="SSF57850">
    <property type="entry name" value="RING/U-box"/>
    <property type="match status" value="1"/>
</dbReference>
<dbReference type="InterPro" id="IPR017907">
    <property type="entry name" value="Znf_RING_CS"/>
</dbReference>
<gene>
    <name evidence="7" type="ORF">CRE_28355</name>
</gene>
<dbReference type="SMART" id="SM00184">
    <property type="entry name" value="RING"/>
    <property type="match status" value="1"/>
</dbReference>
<keyword evidence="8" id="KW-1185">Reference proteome</keyword>
<dbReference type="InParanoid" id="E3LLW6"/>
<evidence type="ECO:0000313" key="7">
    <source>
        <dbReference type="EMBL" id="EFP03100.1"/>
    </source>
</evidence>
<keyword evidence="5" id="KW-1133">Transmembrane helix</keyword>
<dbReference type="PROSITE" id="PS00518">
    <property type="entry name" value="ZF_RING_1"/>
    <property type="match status" value="1"/>
</dbReference>
<feature type="transmembrane region" description="Helical" evidence="5">
    <location>
        <begin position="430"/>
        <end position="451"/>
    </location>
</feature>
<protein>
    <recommendedName>
        <fullName evidence="6">RING-type domain-containing protein</fullName>
    </recommendedName>
</protein>
<reference evidence="7" key="1">
    <citation type="submission" date="2007-07" db="EMBL/GenBank/DDBJ databases">
        <title>PCAP assembly of the Caenorhabditis remanei genome.</title>
        <authorList>
            <consortium name="The Caenorhabditis remanei Sequencing Consortium"/>
            <person name="Wilson R.K."/>
        </authorList>
    </citation>
    <scope>NUCLEOTIDE SEQUENCE [LARGE SCALE GENOMIC DNA]</scope>
    <source>
        <strain evidence="7">PB4641</strain>
    </source>
</reference>
<keyword evidence="3" id="KW-0862">Zinc</keyword>
<dbReference type="InterPro" id="IPR047153">
    <property type="entry name" value="TRIM45/56/19-like"/>
</dbReference>
<dbReference type="OMA" id="HEMSSNI"/>
<proteinExistence type="predicted"/>
<evidence type="ECO:0000259" key="6">
    <source>
        <dbReference type="PROSITE" id="PS50089"/>
    </source>
</evidence>
<dbReference type="AlphaFoldDB" id="E3LLW6"/>
<keyword evidence="5" id="KW-0812">Transmembrane</keyword>
<dbReference type="HOGENOM" id="CLU_604440_0_0_1"/>
<dbReference type="PANTHER" id="PTHR25462:SF296">
    <property type="entry name" value="MEIOTIC P26, ISOFORM F"/>
    <property type="match status" value="1"/>
</dbReference>
<evidence type="ECO:0000256" key="3">
    <source>
        <dbReference type="ARBA" id="ARBA00022833"/>
    </source>
</evidence>
<sequence length="452" mass="51011">MALVPKDFMTDVSIRCPKFTLEACCPICMEVFDTTSHTPKVLECGHSFCMSCIKRTVESIQVSHTGNGDVDMAFCCSLCRRSMSIPSTGVSGFPTNHQLIDAIAPQDSRVMTCTSCRLNGSETTFHICRECTITNHNFDIKAIIGDDEPPVHPDDFTICSTCVLKNHNNPCHNVVAYVPIRVSLLNLVKMNYMNFQIHYQFKRNMRSVDVLKAQMAEKSADARLILTTMLERVGRNDTEVDKMVALMEKAKSSERLDLIFKKYTHEMSSNIKLLDVLIKDGGKLKELVTEKTKFLEKGNEEISSMHCFAEPSNLKEVLNFSDVIPSQIPTDLPDIVDTFQTDTELPSEEANLPRRVASQRSLLLNEQIPTIEVIQSDINEETFWNIVLSTSEVIWFNVGRLWQTMSHGTSTALQRNNYNQESVQINIYEGITLMITGAIVAVLAFAVYSFWF</sequence>
<accession>E3LLW6</accession>
<dbReference type="Proteomes" id="UP000008281">
    <property type="component" value="Unassembled WGS sequence"/>
</dbReference>
<evidence type="ECO:0000256" key="1">
    <source>
        <dbReference type="ARBA" id="ARBA00022723"/>
    </source>
</evidence>
<keyword evidence="5" id="KW-0472">Membrane</keyword>
<dbReference type="STRING" id="31234.E3LLW6"/>
<dbReference type="Pfam" id="PF13445">
    <property type="entry name" value="zf-RING_UBOX"/>
    <property type="match status" value="1"/>
</dbReference>
<dbReference type="PROSITE" id="PS50089">
    <property type="entry name" value="ZF_RING_2"/>
    <property type="match status" value="1"/>
</dbReference>
<evidence type="ECO:0000256" key="2">
    <source>
        <dbReference type="ARBA" id="ARBA00022771"/>
    </source>
</evidence>
<name>E3LLW6_CAERE</name>
<evidence type="ECO:0000256" key="4">
    <source>
        <dbReference type="PROSITE-ProRule" id="PRU00175"/>
    </source>
</evidence>
<dbReference type="InterPro" id="IPR027370">
    <property type="entry name" value="Znf-RING_euk"/>
</dbReference>
<keyword evidence="2 4" id="KW-0863">Zinc-finger</keyword>
<dbReference type="GO" id="GO:0008270">
    <property type="term" value="F:zinc ion binding"/>
    <property type="evidence" value="ECO:0007669"/>
    <property type="project" value="UniProtKB-KW"/>
</dbReference>
<dbReference type="InterPro" id="IPR013083">
    <property type="entry name" value="Znf_RING/FYVE/PHD"/>
</dbReference>
<dbReference type="EMBL" id="DS268411">
    <property type="protein sequence ID" value="EFP03100.1"/>
    <property type="molecule type" value="Genomic_DNA"/>
</dbReference>
<evidence type="ECO:0000256" key="5">
    <source>
        <dbReference type="SAM" id="Phobius"/>
    </source>
</evidence>
<dbReference type="OrthoDB" id="5808232at2759"/>
<dbReference type="FunCoup" id="E3LLW6">
    <property type="interactions" value="1174"/>
</dbReference>
<dbReference type="InterPro" id="IPR001841">
    <property type="entry name" value="Znf_RING"/>
</dbReference>
<dbReference type="eggNOG" id="ENOG502TDFC">
    <property type="taxonomic scope" value="Eukaryota"/>
</dbReference>